<dbReference type="Gene3D" id="1.10.357.40">
    <property type="entry name" value="YbiA-like"/>
    <property type="match status" value="1"/>
</dbReference>
<proteinExistence type="predicted"/>
<comment type="caution">
    <text evidence="3">The sequence shown here is derived from an EMBL/GenBank/DDBJ whole genome shotgun (WGS) entry which is preliminary data.</text>
</comment>
<evidence type="ECO:0000313" key="3">
    <source>
        <dbReference type="EMBL" id="MBB6352151.1"/>
    </source>
</evidence>
<name>A0A7X0CDX2_9ACTN</name>
<gene>
    <name evidence="3" type="ORF">FHU36_008747</name>
</gene>
<dbReference type="AlphaFoldDB" id="A0A7X0CDX2"/>
<evidence type="ECO:0000256" key="1">
    <source>
        <dbReference type="ARBA" id="ARBA00000022"/>
    </source>
</evidence>
<sequence>MRGFDEVTWAEHRYGIVVRAGVAKFAAHPELRDYLFGTETWKGLNLLGFALMDARDELSAH</sequence>
<dbReference type="GO" id="GO:0016740">
    <property type="term" value="F:transferase activity"/>
    <property type="evidence" value="ECO:0007669"/>
    <property type="project" value="UniProtKB-KW"/>
</dbReference>
<keyword evidence="4" id="KW-1185">Reference proteome</keyword>
<accession>A0A7X0CDX2</accession>
<evidence type="ECO:0000256" key="2">
    <source>
        <dbReference type="ARBA" id="ARBA00000751"/>
    </source>
</evidence>
<dbReference type="SUPFAM" id="SSF143990">
    <property type="entry name" value="YbiA-like"/>
    <property type="match status" value="1"/>
</dbReference>
<dbReference type="InterPro" id="IPR037238">
    <property type="entry name" value="YbiA-like_sf"/>
</dbReference>
<dbReference type="CDD" id="cd15457">
    <property type="entry name" value="NADAR"/>
    <property type="match status" value="1"/>
</dbReference>
<dbReference type="InterPro" id="IPR012816">
    <property type="entry name" value="NADAR"/>
</dbReference>
<dbReference type="EMBL" id="JACHJB010000005">
    <property type="protein sequence ID" value="MBB6352151.1"/>
    <property type="molecule type" value="Genomic_DNA"/>
</dbReference>
<evidence type="ECO:0000313" key="4">
    <source>
        <dbReference type="Proteomes" id="UP000583800"/>
    </source>
</evidence>
<keyword evidence="3" id="KW-0808">Transferase</keyword>
<dbReference type="Proteomes" id="UP000583800">
    <property type="component" value="Unassembled WGS sequence"/>
</dbReference>
<comment type="catalytic activity">
    <reaction evidence="1">
        <text>5-amino-6-(5-phospho-D-ribosylamino)uracil + H2O = 5,6-diaminouracil + D-ribose 5-phosphate</text>
        <dbReference type="Rhea" id="RHEA:55020"/>
        <dbReference type="ChEBI" id="CHEBI:15377"/>
        <dbReference type="ChEBI" id="CHEBI:46252"/>
        <dbReference type="ChEBI" id="CHEBI:58453"/>
        <dbReference type="ChEBI" id="CHEBI:78346"/>
    </reaction>
</comment>
<protein>
    <submittedName>
        <fullName evidence="3">Putative NAD-dependent protein-ADP-ribosyltransferase YbiA (DUF1768 family)</fullName>
    </submittedName>
</protein>
<comment type="catalytic activity">
    <reaction evidence="2">
        <text>2,5-diamino-6-hydroxy-4-(5-phosphoribosylamino)-pyrimidine + H2O = 2,5,6-triamino-4-hydroxypyrimidine + D-ribose 5-phosphate</text>
        <dbReference type="Rhea" id="RHEA:23436"/>
        <dbReference type="ChEBI" id="CHEBI:15377"/>
        <dbReference type="ChEBI" id="CHEBI:58614"/>
        <dbReference type="ChEBI" id="CHEBI:78346"/>
        <dbReference type="ChEBI" id="CHEBI:137796"/>
    </reaction>
</comment>
<reference evidence="3 4" key="1">
    <citation type="submission" date="2020-08" db="EMBL/GenBank/DDBJ databases">
        <title>Sequencing the genomes of 1000 actinobacteria strains.</title>
        <authorList>
            <person name="Klenk H.-P."/>
        </authorList>
    </citation>
    <scope>NUCLEOTIDE SEQUENCE [LARGE SCALE GENOMIC DNA]</scope>
    <source>
        <strain evidence="3 4">DSM 45913</strain>
    </source>
</reference>
<organism evidence="3 4">
    <name type="scientific">Nonomuraea muscovyensis</name>
    <dbReference type="NCBI Taxonomy" id="1124761"/>
    <lineage>
        <taxon>Bacteria</taxon>
        <taxon>Bacillati</taxon>
        <taxon>Actinomycetota</taxon>
        <taxon>Actinomycetes</taxon>
        <taxon>Streptosporangiales</taxon>
        <taxon>Streptosporangiaceae</taxon>
        <taxon>Nonomuraea</taxon>
    </lineage>
</organism>